<keyword evidence="2" id="KW-0503">Monooxygenase</keyword>
<dbReference type="Gene3D" id="3.20.20.30">
    <property type="entry name" value="Luciferase-like domain"/>
    <property type="match status" value="1"/>
</dbReference>
<dbReference type="GO" id="GO:0004497">
    <property type="term" value="F:monooxygenase activity"/>
    <property type="evidence" value="ECO:0007669"/>
    <property type="project" value="UniProtKB-KW"/>
</dbReference>
<proteinExistence type="predicted"/>
<dbReference type="GO" id="GO:0005829">
    <property type="term" value="C:cytosol"/>
    <property type="evidence" value="ECO:0007669"/>
    <property type="project" value="TreeGrafter"/>
</dbReference>
<organism evidence="4 5">
    <name type="scientific">Ruicaihuangia caeni</name>
    <dbReference type="NCBI Taxonomy" id="3042517"/>
    <lineage>
        <taxon>Bacteria</taxon>
        <taxon>Bacillati</taxon>
        <taxon>Actinomycetota</taxon>
        <taxon>Actinomycetes</taxon>
        <taxon>Micrococcales</taxon>
        <taxon>Microbacteriaceae</taxon>
        <taxon>Ruicaihuangia</taxon>
    </lineage>
</organism>
<feature type="domain" description="Luciferase-like" evidence="3">
    <location>
        <begin position="18"/>
        <end position="203"/>
    </location>
</feature>
<sequence>MRIGISPFGHTRDGSFAVADAAVEGGIDTFWLGEGLLEMEQFPRWSGGMEPLTWLAFLAGRYPGVRVGLGASVLPLRDVQWLAKQSSTLDNLTGGNHVLAVAPGFWRHEFEYRGVDFDRRGAIFGELLDGLIAAFAGDEYSSEHLRLAPGHRLSPRPLDGVRPQLWLAGAAGTQRKALARGLPFQARAATPAELAPTVEGWKARGGGVFGLRIAVELAELPQHAAHLSGSKIVGPAQYIADQLRAYARIGVDDVSLIPGNDDESSLRTTRALVNEVLPALGELLARDAA</sequence>
<comment type="caution">
    <text evidence="4">The sequence shown here is derived from an EMBL/GenBank/DDBJ whole genome shotgun (WGS) entry which is preliminary data.</text>
</comment>
<dbReference type="InterPro" id="IPR036661">
    <property type="entry name" value="Luciferase-like_sf"/>
</dbReference>
<protein>
    <submittedName>
        <fullName evidence="4">LLM class flavin-dependent oxidoreductase</fullName>
    </submittedName>
</protein>
<dbReference type="GO" id="GO:0016705">
    <property type="term" value="F:oxidoreductase activity, acting on paired donors, with incorporation or reduction of molecular oxygen"/>
    <property type="evidence" value="ECO:0007669"/>
    <property type="project" value="InterPro"/>
</dbReference>
<evidence type="ECO:0000313" key="5">
    <source>
        <dbReference type="Proteomes" id="UP001321506"/>
    </source>
</evidence>
<dbReference type="Proteomes" id="UP001321506">
    <property type="component" value="Unassembled WGS sequence"/>
</dbReference>
<dbReference type="PANTHER" id="PTHR30137">
    <property type="entry name" value="LUCIFERASE-LIKE MONOOXYGENASE"/>
    <property type="match status" value="1"/>
</dbReference>
<evidence type="ECO:0000259" key="3">
    <source>
        <dbReference type="Pfam" id="PF00296"/>
    </source>
</evidence>
<dbReference type="InterPro" id="IPR011251">
    <property type="entry name" value="Luciferase-like_dom"/>
</dbReference>
<keyword evidence="1" id="KW-0560">Oxidoreductase</keyword>
<gene>
    <name evidence="4" type="ORF">QF206_10415</name>
</gene>
<reference evidence="4 5" key="1">
    <citation type="submission" date="2023-04" db="EMBL/GenBank/DDBJ databases">
        <title>Klugiella caeni sp. nov. isolated from the sludge of biochemical tank.</title>
        <authorList>
            <person name="Geng K."/>
        </authorList>
    </citation>
    <scope>NUCLEOTIDE SEQUENCE [LARGE SCALE GENOMIC DNA]</scope>
    <source>
        <strain evidence="4 5">YN-L-19</strain>
    </source>
</reference>
<dbReference type="RefSeq" id="WP_281489160.1">
    <property type="nucleotide sequence ID" value="NZ_JASATX010000004.1"/>
</dbReference>
<evidence type="ECO:0000256" key="1">
    <source>
        <dbReference type="ARBA" id="ARBA00023002"/>
    </source>
</evidence>
<evidence type="ECO:0000256" key="2">
    <source>
        <dbReference type="ARBA" id="ARBA00023033"/>
    </source>
</evidence>
<dbReference type="Pfam" id="PF00296">
    <property type="entry name" value="Bac_luciferase"/>
    <property type="match status" value="1"/>
</dbReference>
<dbReference type="SUPFAM" id="SSF51679">
    <property type="entry name" value="Bacterial luciferase-like"/>
    <property type="match status" value="1"/>
</dbReference>
<evidence type="ECO:0000313" key="4">
    <source>
        <dbReference type="EMBL" id="MDI2099375.1"/>
    </source>
</evidence>
<accession>A0AAW6TD95</accession>
<dbReference type="PANTHER" id="PTHR30137:SF8">
    <property type="entry name" value="BLR5498 PROTEIN"/>
    <property type="match status" value="1"/>
</dbReference>
<keyword evidence="5" id="KW-1185">Reference proteome</keyword>
<name>A0AAW6TD95_9MICO</name>
<dbReference type="InterPro" id="IPR050766">
    <property type="entry name" value="Bact_Lucif_Oxidored"/>
</dbReference>
<dbReference type="EMBL" id="JASATX010000004">
    <property type="protein sequence ID" value="MDI2099375.1"/>
    <property type="molecule type" value="Genomic_DNA"/>
</dbReference>
<dbReference type="AlphaFoldDB" id="A0AAW6TD95"/>